<organism evidence="2 4">
    <name type="scientific">Flavivirga rizhaonensis</name>
    <dbReference type="NCBI Taxonomy" id="2559571"/>
    <lineage>
        <taxon>Bacteria</taxon>
        <taxon>Pseudomonadati</taxon>
        <taxon>Bacteroidota</taxon>
        <taxon>Flavobacteriia</taxon>
        <taxon>Flavobacteriales</taxon>
        <taxon>Flavobacteriaceae</taxon>
        <taxon>Flavivirga</taxon>
    </lineage>
</organism>
<evidence type="ECO:0000313" key="3">
    <source>
        <dbReference type="EMBL" id="TGV00983.1"/>
    </source>
</evidence>
<feature type="non-terminal residue" evidence="2">
    <location>
        <position position="1"/>
    </location>
</feature>
<evidence type="ECO:0000259" key="1">
    <source>
        <dbReference type="Pfam" id="PF16757"/>
    </source>
</evidence>
<evidence type="ECO:0000313" key="2">
    <source>
        <dbReference type="EMBL" id="TGV00254.1"/>
    </source>
</evidence>
<dbReference type="EMBL" id="SRSO01000051">
    <property type="protein sequence ID" value="TGV00254.1"/>
    <property type="molecule type" value="Genomic_DNA"/>
</dbReference>
<dbReference type="Gene3D" id="2.60.40.1180">
    <property type="entry name" value="Golgi alpha-mannosidase II"/>
    <property type="match status" value="1"/>
</dbReference>
<name>A0A4V3P467_9FLAO</name>
<dbReference type="EMBL" id="SRSO01000030">
    <property type="protein sequence ID" value="TGV00983.1"/>
    <property type="molecule type" value="Genomic_DNA"/>
</dbReference>
<gene>
    <name evidence="3" type="ORF">EM932_17515</name>
    <name evidence="2" type="ORF">EM932_20490</name>
</gene>
<accession>A0A4V3P467</accession>
<feature type="domain" description="Alpha-L-fucosidase C-terminal" evidence="1">
    <location>
        <begin position="60"/>
        <end position="143"/>
    </location>
</feature>
<proteinExistence type="predicted"/>
<dbReference type="SUPFAM" id="SSF51445">
    <property type="entry name" value="(Trans)glycosidases"/>
    <property type="match status" value="1"/>
</dbReference>
<dbReference type="InterPro" id="IPR031919">
    <property type="entry name" value="Fucosidase_C"/>
</dbReference>
<dbReference type="InterPro" id="IPR013780">
    <property type="entry name" value="Glyco_hydro_b"/>
</dbReference>
<dbReference type="Gene3D" id="3.20.20.80">
    <property type="entry name" value="Glycosidases"/>
    <property type="match status" value="1"/>
</dbReference>
<dbReference type="InterPro" id="IPR017853">
    <property type="entry name" value="GH"/>
</dbReference>
<reference evidence="2 4" key="1">
    <citation type="submission" date="2019-04" db="EMBL/GenBank/DDBJ databases">
        <authorList>
            <person name="Liu A."/>
        </authorList>
    </citation>
    <scope>NUCLEOTIDE SEQUENCE [LARGE SCALE GENOMIC DNA]</scope>
    <source>
        <strain evidence="2 4">RZ03</strain>
    </source>
</reference>
<dbReference type="Proteomes" id="UP000307602">
    <property type="component" value="Unassembled WGS sequence"/>
</dbReference>
<dbReference type="AlphaFoldDB" id="A0A4V3P467"/>
<protein>
    <submittedName>
        <fullName evidence="2">Alpha-L-fucosidase</fullName>
    </submittedName>
</protein>
<evidence type="ECO:0000313" key="4">
    <source>
        <dbReference type="Proteomes" id="UP000307602"/>
    </source>
</evidence>
<dbReference type="RefSeq" id="WP_317129379.1">
    <property type="nucleotide sequence ID" value="NZ_SRSO01000030.1"/>
</dbReference>
<dbReference type="Pfam" id="PF16757">
    <property type="entry name" value="Fucosidase_C"/>
    <property type="match status" value="1"/>
</dbReference>
<sequence length="144" mass="15921">GPKSDGTIPEDQKEILLKIGKWLEVNGDAIYGTRYWKAFGEGPTEVKKGHHSEGSNQGFTSKDIRFTSKGNKLYAIVLDWPEHGKVNIASLAKNAEHAKNLDISEVHVLGSGESIEWSQNNEGLVVNMPKERPCDFAFTIVLTL</sequence>
<comment type="caution">
    <text evidence="2">The sequence shown here is derived from an EMBL/GenBank/DDBJ whole genome shotgun (WGS) entry which is preliminary data.</text>
</comment>
<keyword evidence="4" id="KW-1185">Reference proteome</keyword>